<sequence>MESNFEFLLTDPDLQEFYSIAKDTEDLYTQRKFDSCILNLRKIAENVADLILDQKYIETDNYATFSDRLKLIVKNSLVDSEMRDMLYQVKNLGNRAAHTFNEFSQNETLEQLSNVYKILLWLAVNYYDFHGNIQPFAEPHAKEVTYDTSERKLIYIQTADNSNGQWPQFKGLEKIGDASVDDFDIDARPNSDDLRKVADKRINSYMETAGIKHDLQWAEMAYSKKVGGWFRDHAVHDVLERSGYKKAELGAGKEWFRVSLDTAKAAIQAVKEGKTSIQAPKKDAKITIVLRPEQAAAVKKTKDIFNKKNKKAADYSVLWNAKMRFGKTLSTFQLIKEEKFEHVLIMTHRPIVDKGWYEDFNKLDMVDAGYIYGSKAQGESFEGLKNSNKSFVYFASLQDLRGSAIAGGKQGDKNEDLFHTHWDLVVIDEAHEGTQTDLAQNVLKLVKSDDTFLLELSGTPFNIMDKYDADHVYTWDYVMEQQAKYRWEVKHPDKPNPYAGLPKVNMFTFEMSDKFKEAQFTDERKSFNFKEFFRVDENGKFVYEDRVRKFLDNITHSGTTNYPFSTRNFRNNLRHTLWILPGVKEANALEDLMKEQEVFKEYKIINVVRGDISDNELGSDNDADKVLKAMGNDPAETKTITLTVRRLTTGTTVPPWTGVVFLSNTSSAMQYLQAAFRAQTPYSSETFGVKTNCYIFDFAPDRALKVMAESANYNSGVGKINSKQQENQISELLNFLPIIGETGQGMQTFKVDKLLTQLKRVYAEKAVKTGFDDDSLYNDKLLTIDSEALGEFNNLKAIVGSTKAEKKKMKIQVNNQGLSEEEYNRAERAKRKKKKDRSPAEQAAIDKENELKKQKKALVSVLRGISIRIPLMIYGMKADVAEDVDINKFIQNVDDVSWEEFMPKGISKEMFKRFSRYYDEAVFIEAGKIIRQKVKDLDKADPLERVEKLALIFGTFRNPDKETVLTPWRVVNMQLGKTIGGYNFFDQDYKYTTVNGVNAQHWIETEYTNQVFSRDAHVLEINAKTGLYPLYAATSIYWKEYNKLNSDTAGKFSFQDQLFIWQKVLRENIFVIAKTPMARAITQRTLAGFRDFDTNILYEEDIVKKAKENVNQEAEAIRKRFGYMKFDVVIGNPPYQEETSGTRSSQKSIYYLFMKLAYQLSDLSILITPARFLSNGGDTPADFNKFILNSDKLKLVLFEKDSNVIFPRTDIKGGVAITLYDYNKSFEPIKLFIPFEQLRNIYLKVKSDLESQSLTDIIYPANKLNLENLYSEFPEDRKKVSSNGKERRLQSNIFKLDSIHEERQDNDFGIYGLDNKKKRIIRYIKRSFIDTDFKNNIREYKVVLPKSNGSGTLGEKISSPMIGKPMIGYTYTFIGVGKFNNIEEAEACLKYVKTKFARAMLGILKITQDNTPEKWKYVPLQNFTENSDIDWSKSIPEIDQQLYKKYGLTEDEINFIETKVQAMD</sequence>
<dbReference type="GO" id="GO:0032259">
    <property type="term" value="P:methylation"/>
    <property type="evidence" value="ECO:0007669"/>
    <property type="project" value="UniProtKB-KW"/>
</dbReference>
<evidence type="ECO:0000313" key="3">
    <source>
        <dbReference type="EMBL" id="MCZ3844289.1"/>
    </source>
</evidence>
<dbReference type="InterPro" id="IPR002052">
    <property type="entry name" value="DNA_methylase_N6_adenine_CS"/>
</dbReference>
<reference evidence="3" key="1">
    <citation type="submission" date="2022-01" db="EMBL/GenBank/DDBJ databases">
        <title>VMRC isolate genome collection.</title>
        <authorList>
            <person name="France M."/>
            <person name="Rutt L."/>
            <person name="Humphrys M."/>
            <person name="Ravel J."/>
        </authorList>
    </citation>
    <scope>NUCLEOTIDE SEQUENCE</scope>
    <source>
        <strain evidence="3">C0127B5</strain>
    </source>
</reference>
<dbReference type="InterPro" id="IPR050742">
    <property type="entry name" value="Helicase_Restrict-Modif_Enz"/>
</dbReference>
<evidence type="ECO:0000256" key="1">
    <source>
        <dbReference type="SAM" id="MobiDB-lite"/>
    </source>
</evidence>
<protein>
    <submittedName>
        <fullName evidence="3">Eco57I restriction-modification methylase domain-containing protein</fullName>
    </submittedName>
</protein>
<feature type="region of interest" description="Disordered" evidence="1">
    <location>
        <begin position="823"/>
        <end position="847"/>
    </location>
</feature>
<dbReference type="GO" id="GO:0006304">
    <property type="term" value="P:DNA modification"/>
    <property type="evidence" value="ECO:0007669"/>
    <property type="project" value="InterPro"/>
</dbReference>
<dbReference type="GO" id="GO:0003677">
    <property type="term" value="F:DNA binding"/>
    <property type="evidence" value="ECO:0007669"/>
    <property type="project" value="InterPro"/>
</dbReference>
<dbReference type="InterPro" id="IPR027417">
    <property type="entry name" value="P-loop_NTPase"/>
</dbReference>
<evidence type="ECO:0000259" key="2">
    <source>
        <dbReference type="PROSITE" id="PS51192"/>
    </source>
</evidence>
<dbReference type="Pfam" id="PF07669">
    <property type="entry name" value="Eco57I"/>
    <property type="match status" value="1"/>
</dbReference>
<dbReference type="SUPFAM" id="SSF53335">
    <property type="entry name" value="S-adenosyl-L-methionine-dependent methyltransferases"/>
    <property type="match status" value="1"/>
</dbReference>
<dbReference type="GO" id="GO:0009007">
    <property type="term" value="F:site-specific DNA-methyltransferase (adenine-specific) activity"/>
    <property type="evidence" value="ECO:0007669"/>
    <property type="project" value="UniProtKB-EC"/>
</dbReference>
<dbReference type="RefSeq" id="WP_269255571.1">
    <property type="nucleotide sequence ID" value="NZ_JAKHFC010000002.1"/>
</dbReference>
<evidence type="ECO:0000313" key="4">
    <source>
        <dbReference type="Proteomes" id="UP001213015"/>
    </source>
</evidence>
<keyword evidence="3" id="KW-0808">Transferase</keyword>
<dbReference type="InterPro" id="IPR011639">
    <property type="entry name" value="MethylTrfase_TaqI-like_dom"/>
</dbReference>
<dbReference type="PANTHER" id="PTHR47396">
    <property type="entry name" value="TYPE I RESTRICTION ENZYME ECOKI R PROTEIN"/>
    <property type="match status" value="1"/>
</dbReference>
<feature type="domain" description="Helicase ATP-binding" evidence="2">
    <location>
        <begin position="308"/>
        <end position="478"/>
    </location>
</feature>
<dbReference type="PANTHER" id="PTHR47396:SF1">
    <property type="entry name" value="ATP-DEPENDENT HELICASE IRC3-RELATED"/>
    <property type="match status" value="1"/>
</dbReference>
<name>A0AAP3GVR0_9LACO</name>
<dbReference type="GO" id="GO:0005524">
    <property type="term" value="F:ATP binding"/>
    <property type="evidence" value="ECO:0007669"/>
    <property type="project" value="InterPro"/>
</dbReference>
<accession>A0AAP3GVR0</accession>
<organism evidence="3 4">
    <name type="scientific">Lactobacillus mulieris</name>
    <dbReference type="NCBI Taxonomy" id="2508708"/>
    <lineage>
        <taxon>Bacteria</taxon>
        <taxon>Bacillati</taxon>
        <taxon>Bacillota</taxon>
        <taxon>Bacilli</taxon>
        <taxon>Lactobacillales</taxon>
        <taxon>Lactobacillaceae</taxon>
        <taxon>Lactobacillus</taxon>
    </lineage>
</organism>
<dbReference type="InterPro" id="IPR006935">
    <property type="entry name" value="Helicase/UvrB_N"/>
</dbReference>
<gene>
    <name evidence="3" type="ORF">L2422_01950</name>
</gene>
<comment type="caution">
    <text evidence="3">The sequence shown here is derived from an EMBL/GenBank/DDBJ whole genome shotgun (WGS) entry which is preliminary data.</text>
</comment>
<dbReference type="Pfam" id="PF13643">
    <property type="entry name" value="DUF4145"/>
    <property type="match status" value="1"/>
</dbReference>
<dbReference type="SMART" id="SM00487">
    <property type="entry name" value="DEXDc"/>
    <property type="match status" value="1"/>
</dbReference>
<dbReference type="Pfam" id="PF04851">
    <property type="entry name" value="ResIII"/>
    <property type="match status" value="1"/>
</dbReference>
<dbReference type="PROSITE" id="PS00092">
    <property type="entry name" value="N6_MTASE"/>
    <property type="match status" value="1"/>
</dbReference>
<dbReference type="PROSITE" id="PS51192">
    <property type="entry name" value="HELICASE_ATP_BIND_1"/>
    <property type="match status" value="1"/>
</dbReference>
<dbReference type="Gene3D" id="3.40.50.150">
    <property type="entry name" value="Vaccinia Virus protein VP39"/>
    <property type="match status" value="1"/>
</dbReference>
<dbReference type="InterPro" id="IPR014001">
    <property type="entry name" value="Helicase_ATP-bd"/>
</dbReference>
<proteinExistence type="predicted"/>
<dbReference type="InterPro" id="IPR025285">
    <property type="entry name" value="DUF4145"/>
</dbReference>
<dbReference type="SUPFAM" id="SSF52540">
    <property type="entry name" value="P-loop containing nucleoside triphosphate hydrolases"/>
    <property type="match status" value="1"/>
</dbReference>
<dbReference type="Proteomes" id="UP001213015">
    <property type="component" value="Unassembled WGS sequence"/>
</dbReference>
<dbReference type="GO" id="GO:0016787">
    <property type="term" value="F:hydrolase activity"/>
    <property type="evidence" value="ECO:0007669"/>
    <property type="project" value="InterPro"/>
</dbReference>
<keyword evidence="3" id="KW-0489">Methyltransferase</keyword>
<dbReference type="InterPro" id="IPR029063">
    <property type="entry name" value="SAM-dependent_MTases_sf"/>
</dbReference>
<dbReference type="Gene3D" id="3.40.50.300">
    <property type="entry name" value="P-loop containing nucleotide triphosphate hydrolases"/>
    <property type="match status" value="2"/>
</dbReference>
<dbReference type="GO" id="GO:0005829">
    <property type="term" value="C:cytosol"/>
    <property type="evidence" value="ECO:0007669"/>
    <property type="project" value="TreeGrafter"/>
</dbReference>
<dbReference type="EMBL" id="JAKHLF010000002">
    <property type="protein sequence ID" value="MCZ3844289.1"/>
    <property type="molecule type" value="Genomic_DNA"/>
</dbReference>